<dbReference type="Proteomes" id="UP001187192">
    <property type="component" value="Unassembled WGS sequence"/>
</dbReference>
<gene>
    <name evidence="1" type="ORF">TIFTF001_033987</name>
</gene>
<sequence>MLKGGVVETFGPQSALIKKWHASHHKQNSNSLIVDATVKKGIPFIGVEAVVSDHKVLVLGSSCPAISQFFSPLRCQVPSHLYCPRFTKSVRFEMTLAESEAPRVVADVNTKSDVSFVAHLLANIGLSSSGCFRSIEIALFLSLYGLLDSAA</sequence>
<dbReference type="AlphaFoldDB" id="A0AA88DZQ7"/>
<protein>
    <submittedName>
        <fullName evidence="1">Uncharacterized protein</fullName>
    </submittedName>
</protein>
<evidence type="ECO:0000313" key="1">
    <source>
        <dbReference type="EMBL" id="GMN64913.1"/>
    </source>
</evidence>
<dbReference type="EMBL" id="BTGU01000200">
    <property type="protein sequence ID" value="GMN64913.1"/>
    <property type="molecule type" value="Genomic_DNA"/>
</dbReference>
<comment type="caution">
    <text evidence="1">The sequence shown here is derived from an EMBL/GenBank/DDBJ whole genome shotgun (WGS) entry which is preliminary data.</text>
</comment>
<name>A0AA88DZQ7_FICCA</name>
<reference evidence="1" key="1">
    <citation type="submission" date="2023-07" db="EMBL/GenBank/DDBJ databases">
        <title>draft genome sequence of fig (Ficus carica).</title>
        <authorList>
            <person name="Takahashi T."/>
            <person name="Nishimura K."/>
        </authorList>
    </citation>
    <scope>NUCLEOTIDE SEQUENCE</scope>
</reference>
<keyword evidence="2" id="KW-1185">Reference proteome</keyword>
<proteinExistence type="predicted"/>
<accession>A0AA88DZQ7</accession>
<organism evidence="1 2">
    <name type="scientific">Ficus carica</name>
    <name type="common">Common fig</name>
    <dbReference type="NCBI Taxonomy" id="3494"/>
    <lineage>
        <taxon>Eukaryota</taxon>
        <taxon>Viridiplantae</taxon>
        <taxon>Streptophyta</taxon>
        <taxon>Embryophyta</taxon>
        <taxon>Tracheophyta</taxon>
        <taxon>Spermatophyta</taxon>
        <taxon>Magnoliopsida</taxon>
        <taxon>eudicotyledons</taxon>
        <taxon>Gunneridae</taxon>
        <taxon>Pentapetalae</taxon>
        <taxon>rosids</taxon>
        <taxon>fabids</taxon>
        <taxon>Rosales</taxon>
        <taxon>Moraceae</taxon>
        <taxon>Ficeae</taxon>
        <taxon>Ficus</taxon>
    </lineage>
</organism>
<evidence type="ECO:0000313" key="2">
    <source>
        <dbReference type="Proteomes" id="UP001187192"/>
    </source>
</evidence>